<accession>B9WKQ7</accession>
<sequence length="1433" mass="151885">MKLLQNILIIFALLTNFVFAIDITENRVDRGFVTLSFGEIIIHPSASWSIIDNSFSNFIGKLDVKSKAGLYISSTSHLLALQVSLTSLLHSINNSGVISFDSRVSLTPSSYDLRGLSFTNSGEMYFAASGRVPSTMSLTSASWTNTGLLSFYQNQRTSGAVCLGFPLGSITNSGKICLNNQVYQQTTQIKGSGCFAANGDSTIYIANVLLSVSANQNFHLVDKDSSMIVQAISTTQTFNVYGFGNGNKIGLTLPLIGNIFNSAYSYDSSTGILTLRNILLEQNFNIGLGYDSNKFQVVTDSGSGIPSTIWGSVTYTGRVPTRTLPKSCQIACKPIPEAPGVNPTDYTTTITKTNTAGNTITETGAVTISTDKSGSWFTTTSLFPTLATTTSTSISTTSSNVTPIKTTDNTLVEPLSTGDYISAPISSSDFISLESLVEQTLSNESPVSSSAYYVSQESLAPSDASASDNSLFASESTLKTASGFLIAESSVTESYSQSADSGFFEISTSSAIENSYISTPSSAEKSFFSEETHMSQASSTIDSYTYTSGLSSTTGSESYVTELSQFSEVSLVTASESFITNELVGTESSNSGISLVSASVSTDLIGEPSISGDTLFESARQTEFIKSSFSGDLVSESASGSFISSYVSNAKTRDISSDSFIASQFSVDESSYTSEMASERTIESFVQTSLYSIDFASETASESSSSMVVPSASTELSFETSSESIIAQSYISNDVPLESASQSFIVKPSYSEIAFESANESISSTIEVPLSSEIISEATGESIITQPSVSSGISLETTSESMLFSDSSISTLFISSQTFHETTSDSILVVPSFFTSEVPFETDIYSSIVSTSLGSESVYSSKISLETPSESFIASENDVKEPSYSNEIILETPSTSFIASETYTVQSFVSGEVSFESDRESTTSAKAILGELSVTGDLSSEITKESLVAQESVASESMILSETIIVEPSIFSDLLFETTSQPTEIASSTTSGLYVSSTEELLASSDSAVDESSFAANSISATQAISLPVASESFVLTDSITFSETSSRYITISTFAPASDNSEKEFKTTWETANFDGSSVTESSILPTTVITSSPSATNDVDNEITSTWNSISSDSSVATESDIVDQYTSHSTTSTSHPASKSLSDRIETDFISTWTITGSLSDDSSSTTKPTPFSEFSNSDITTAVVSTWAAENSNLFTLVKSSTHLYVSGNFISSTATIVSIAEPILTSDVANTEYHSIGDVTKSTGSVSNQKAATTHYEGGFTSESDIYTVVAPGESIQEFGTATITSCFESKCSESIVTYISNISHSTVTTGYVNSVSTTDTYANDFSATGDYVASGSSRSAMEVTNSFATNTDIFSTSTALSQSDLFYSNSYISTVTTGPITSSGSSQAIETGLSFVTTIRYENGSTNISTKHFKFMGIVVSILILFV</sequence>
<evidence type="ECO:0000313" key="8">
    <source>
        <dbReference type="CGD" id="CAL0000169656"/>
    </source>
</evidence>
<keyword evidence="2" id="KW-0134">Cell wall</keyword>
<keyword evidence="5" id="KW-0325">Glycoprotein</keyword>
<proteinExistence type="predicted"/>
<keyword evidence="4 6" id="KW-0732">Signal</keyword>
<feature type="domain" description="Hyphally-regulated cell wall protein N-terminal" evidence="7">
    <location>
        <begin position="12"/>
        <end position="339"/>
    </location>
</feature>
<gene>
    <name evidence="9" type="primary">HYR1</name>
    <name evidence="8" type="ordered locus">Cd36_25710</name>
    <name evidence="9" type="ORF">CD36_25710</name>
</gene>
<feature type="signal peptide" evidence="6">
    <location>
        <begin position="1"/>
        <end position="20"/>
    </location>
</feature>
<dbReference type="VEuPathDB" id="FungiDB:CD36_25710"/>
<reference evidence="9 10" key="1">
    <citation type="journal article" date="2009" name="Genome Res.">
        <title>Comparative genomics of the fungal pathogens Candida dubliniensis and Candida albicans.</title>
        <authorList>
            <person name="Jackson A.P."/>
            <person name="Gamble J.A."/>
            <person name="Yeomans T."/>
            <person name="Moran G.P."/>
            <person name="Saunders D."/>
            <person name="Harris D."/>
            <person name="Aslett M."/>
            <person name="Barrell J.F."/>
            <person name="Butler G."/>
            <person name="Citiulo F."/>
            <person name="Coleman D.C."/>
            <person name="de Groot P.W.J."/>
            <person name="Goodwin T.J."/>
            <person name="Quail M.A."/>
            <person name="McQuillan J."/>
            <person name="Munro C.A."/>
            <person name="Pain A."/>
            <person name="Poulter R.T."/>
            <person name="Rajandream M.A."/>
            <person name="Renauld H."/>
            <person name="Spiering M.J."/>
            <person name="Tivey A."/>
            <person name="Gow N.A.R."/>
            <person name="Barrell B."/>
            <person name="Sullivan D.J."/>
            <person name="Berriman M."/>
        </authorList>
    </citation>
    <scope>NUCLEOTIDE SEQUENCE [LARGE SCALE GENOMIC DNA]</scope>
    <source>
        <strain evidence="10">CD36 / ATCC MYA-646 / CBS 7987 / NCPF 3949 / NRRL Y-17841</strain>
    </source>
</reference>
<dbReference type="EMBL" id="FM992695">
    <property type="protein sequence ID" value="CAX39606.1"/>
    <property type="molecule type" value="Genomic_DNA"/>
</dbReference>
<evidence type="ECO:0000256" key="6">
    <source>
        <dbReference type="SAM" id="SignalP"/>
    </source>
</evidence>
<evidence type="ECO:0000256" key="5">
    <source>
        <dbReference type="ARBA" id="ARBA00023180"/>
    </source>
</evidence>
<comment type="subcellular location">
    <subcellularLocation>
        <location evidence="1">Secreted</location>
        <location evidence="1">Cell wall</location>
    </subcellularLocation>
</comment>
<organism evidence="9 10">
    <name type="scientific">Candida dubliniensis (strain CD36 / ATCC MYA-646 / CBS 7987 / NCPF 3949 / NRRL Y-17841)</name>
    <name type="common">Yeast</name>
    <dbReference type="NCBI Taxonomy" id="573826"/>
    <lineage>
        <taxon>Eukaryota</taxon>
        <taxon>Fungi</taxon>
        <taxon>Dikarya</taxon>
        <taxon>Ascomycota</taxon>
        <taxon>Saccharomycotina</taxon>
        <taxon>Pichiomycetes</taxon>
        <taxon>Debaryomycetaceae</taxon>
        <taxon>Candida/Lodderomyces clade</taxon>
        <taxon>Candida</taxon>
    </lineage>
</organism>
<evidence type="ECO:0000256" key="3">
    <source>
        <dbReference type="ARBA" id="ARBA00022525"/>
    </source>
</evidence>
<dbReference type="GeneID" id="8050075"/>
<dbReference type="HOGENOM" id="CLU_006199_1_0_1"/>
<dbReference type="CGD" id="CAL0000169656">
    <property type="gene designation" value="Cd36_25710"/>
</dbReference>
<keyword evidence="3" id="KW-0964">Secreted</keyword>
<dbReference type="Proteomes" id="UP000002605">
    <property type="component" value="Chromosome R"/>
</dbReference>
<dbReference type="eggNOG" id="KOG1216">
    <property type="taxonomic scope" value="Eukaryota"/>
</dbReference>
<protein>
    <submittedName>
        <fullName evidence="9">Potential Hyr1-like cell wall protein, putative</fullName>
    </submittedName>
</protein>
<dbReference type="Pfam" id="PF11765">
    <property type="entry name" value="Hyphal_reg_CWP"/>
    <property type="match status" value="1"/>
</dbReference>
<evidence type="ECO:0000313" key="9">
    <source>
        <dbReference type="EMBL" id="CAX39606.1"/>
    </source>
</evidence>
<name>B9WKQ7_CANDC</name>
<dbReference type="RefSeq" id="XP_002421668.1">
    <property type="nucleotide sequence ID" value="XM_002421623.1"/>
</dbReference>
<evidence type="ECO:0000256" key="4">
    <source>
        <dbReference type="ARBA" id="ARBA00022729"/>
    </source>
</evidence>
<feature type="chain" id="PRO_5002893942" evidence="6">
    <location>
        <begin position="21"/>
        <end position="1433"/>
    </location>
</feature>
<evidence type="ECO:0000259" key="7">
    <source>
        <dbReference type="Pfam" id="PF11765"/>
    </source>
</evidence>
<dbReference type="OrthoDB" id="4026618at2759"/>
<evidence type="ECO:0000313" key="10">
    <source>
        <dbReference type="Proteomes" id="UP000002605"/>
    </source>
</evidence>
<dbReference type="KEGG" id="cdu:CD36_25710"/>
<dbReference type="InterPro" id="IPR021031">
    <property type="entry name" value="Hyphal-reg_cell_wall_N"/>
</dbReference>
<keyword evidence="10" id="KW-1185">Reference proteome</keyword>
<evidence type="ECO:0000256" key="2">
    <source>
        <dbReference type="ARBA" id="ARBA00022512"/>
    </source>
</evidence>
<evidence type="ECO:0000256" key="1">
    <source>
        <dbReference type="ARBA" id="ARBA00004191"/>
    </source>
</evidence>
<dbReference type="GO" id="GO:0009277">
    <property type="term" value="C:fungal-type cell wall"/>
    <property type="evidence" value="ECO:0007669"/>
    <property type="project" value="UniProtKB-ARBA"/>
</dbReference>